<dbReference type="PROSITE" id="PS51755">
    <property type="entry name" value="OMPR_PHOB"/>
    <property type="match status" value="1"/>
</dbReference>
<evidence type="ECO:0000256" key="5">
    <source>
        <dbReference type="ARBA" id="ARBA00023163"/>
    </source>
</evidence>
<name>A0A9X0WGG5_9GAMM</name>
<dbReference type="EMBL" id="NRSD01000004">
    <property type="protein sequence ID" value="MBK1644145.1"/>
    <property type="molecule type" value="Genomic_DNA"/>
</dbReference>
<dbReference type="InterPro" id="IPR039420">
    <property type="entry name" value="WalR-like"/>
</dbReference>
<proteinExistence type="predicted"/>
<dbReference type="PROSITE" id="PS50110">
    <property type="entry name" value="RESPONSE_REGULATORY"/>
    <property type="match status" value="1"/>
</dbReference>
<protein>
    <submittedName>
        <fullName evidence="10">DNA-binding response regulator</fullName>
    </submittedName>
</protein>
<keyword evidence="3" id="KW-0805">Transcription regulation</keyword>
<sequence length="279" mass="30749">MPRPRRERGSGLGRRLTQCGAVEITVGIASGTPFTVYLAGVFDRSLQGETSISATIIVVEDDPRMGRVLTRHLTRAGYAVSVAANGSEMRRLFRHEGADLVLLDLNLGSEDGMDLARELVDSTPAAVMIVTGRDDLQDRIDGLDAGADDYITKPFQIEELLARIRAVLRRHAFEACALDAIQLGTVTLDLSAMSVSDTSNGASLRLTETESRILATLMRQHGRAVGRAQLLNRESLTPDERTVDVHICNIRRKLRDEGILNLVIWPVRGYGYRLRLEND</sequence>
<evidence type="ECO:0000256" key="3">
    <source>
        <dbReference type="ARBA" id="ARBA00023015"/>
    </source>
</evidence>
<dbReference type="Proteomes" id="UP001138802">
    <property type="component" value="Unassembled WGS sequence"/>
</dbReference>
<dbReference type="SMART" id="SM00862">
    <property type="entry name" value="Trans_reg_C"/>
    <property type="match status" value="1"/>
</dbReference>
<evidence type="ECO:0000313" key="11">
    <source>
        <dbReference type="Proteomes" id="UP001138802"/>
    </source>
</evidence>
<dbReference type="InterPro" id="IPR036388">
    <property type="entry name" value="WH-like_DNA-bd_sf"/>
</dbReference>
<dbReference type="InterPro" id="IPR016032">
    <property type="entry name" value="Sig_transdc_resp-reg_C-effctor"/>
</dbReference>
<evidence type="ECO:0000259" key="9">
    <source>
        <dbReference type="PROSITE" id="PS51755"/>
    </source>
</evidence>
<dbReference type="CDD" id="cd00383">
    <property type="entry name" value="trans_reg_C"/>
    <property type="match status" value="1"/>
</dbReference>
<dbReference type="GO" id="GO:0005829">
    <property type="term" value="C:cytosol"/>
    <property type="evidence" value="ECO:0007669"/>
    <property type="project" value="TreeGrafter"/>
</dbReference>
<evidence type="ECO:0000313" key="10">
    <source>
        <dbReference type="EMBL" id="MBK1644145.1"/>
    </source>
</evidence>
<dbReference type="PANTHER" id="PTHR48111:SF1">
    <property type="entry name" value="TWO-COMPONENT RESPONSE REGULATOR ORR33"/>
    <property type="match status" value="1"/>
</dbReference>
<evidence type="ECO:0000259" key="8">
    <source>
        <dbReference type="PROSITE" id="PS50110"/>
    </source>
</evidence>
<dbReference type="Pfam" id="PF00486">
    <property type="entry name" value="Trans_reg_C"/>
    <property type="match status" value="1"/>
</dbReference>
<organism evidence="10 11">
    <name type="scientific">Thiocapsa imhoffii</name>
    <dbReference type="NCBI Taxonomy" id="382777"/>
    <lineage>
        <taxon>Bacteria</taxon>
        <taxon>Pseudomonadati</taxon>
        <taxon>Pseudomonadota</taxon>
        <taxon>Gammaproteobacteria</taxon>
        <taxon>Chromatiales</taxon>
        <taxon>Chromatiaceae</taxon>
        <taxon>Thiocapsa</taxon>
    </lineage>
</organism>
<feature type="DNA-binding region" description="OmpR/PhoB-type" evidence="7">
    <location>
        <begin position="178"/>
        <end position="276"/>
    </location>
</feature>
<dbReference type="GO" id="GO:0000156">
    <property type="term" value="F:phosphorelay response regulator activity"/>
    <property type="evidence" value="ECO:0007669"/>
    <property type="project" value="TreeGrafter"/>
</dbReference>
<dbReference type="InterPro" id="IPR011006">
    <property type="entry name" value="CheY-like_superfamily"/>
</dbReference>
<keyword evidence="11" id="KW-1185">Reference proteome</keyword>
<dbReference type="InterPro" id="IPR001867">
    <property type="entry name" value="OmpR/PhoB-type_DNA-bd"/>
</dbReference>
<dbReference type="RefSeq" id="WP_200386944.1">
    <property type="nucleotide sequence ID" value="NZ_NRSD01000004.1"/>
</dbReference>
<dbReference type="InterPro" id="IPR001789">
    <property type="entry name" value="Sig_transdc_resp-reg_receiver"/>
</dbReference>
<evidence type="ECO:0000256" key="4">
    <source>
        <dbReference type="ARBA" id="ARBA00023125"/>
    </source>
</evidence>
<dbReference type="GO" id="GO:0000976">
    <property type="term" value="F:transcription cis-regulatory region binding"/>
    <property type="evidence" value="ECO:0007669"/>
    <property type="project" value="TreeGrafter"/>
</dbReference>
<keyword evidence="4 7" id="KW-0238">DNA-binding</keyword>
<evidence type="ECO:0000256" key="2">
    <source>
        <dbReference type="ARBA" id="ARBA00023012"/>
    </source>
</evidence>
<dbReference type="Pfam" id="PF00072">
    <property type="entry name" value="Response_reg"/>
    <property type="match status" value="1"/>
</dbReference>
<accession>A0A9X0WGG5</accession>
<comment type="caution">
    <text evidence="10">The sequence shown here is derived from an EMBL/GenBank/DDBJ whole genome shotgun (WGS) entry which is preliminary data.</text>
</comment>
<keyword evidence="5" id="KW-0804">Transcription</keyword>
<feature type="domain" description="OmpR/PhoB-type" evidence="9">
    <location>
        <begin position="178"/>
        <end position="276"/>
    </location>
</feature>
<dbReference type="Gene3D" id="6.10.250.690">
    <property type="match status" value="1"/>
</dbReference>
<dbReference type="AlphaFoldDB" id="A0A9X0WGG5"/>
<keyword evidence="2" id="KW-0902">Two-component regulatory system</keyword>
<dbReference type="SUPFAM" id="SSF46894">
    <property type="entry name" value="C-terminal effector domain of the bipartite response regulators"/>
    <property type="match status" value="1"/>
</dbReference>
<dbReference type="GO" id="GO:0032993">
    <property type="term" value="C:protein-DNA complex"/>
    <property type="evidence" value="ECO:0007669"/>
    <property type="project" value="TreeGrafter"/>
</dbReference>
<dbReference type="SUPFAM" id="SSF52172">
    <property type="entry name" value="CheY-like"/>
    <property type="match status" value="1"/>
</dbReference>
<dbReference type="Gene3D" id="3.40.50.2300">
    <property type="match status" value="1"/>
</dbReference>
<reference evidence="10 11" key="1">
    <citation type="journal article" date="2020" name="Microorganisms">
        <title>Osmotic Adaptation and Compatible Solute Biosynthesis of Phototrophic Bacteria as Revealed from Genome Analyses.</title>
        <authorList>
            <person name="Imhoff J.F."/>
            <person name="Rahn T."/>
            <person name="Kunzel S."/>
            <person name="Keller A."/>
            <person name="Neulinger S.C."/>
        </authorList>
    </citation>
    <scope>NUCLEOTIDE SEQUENCE [LARGE SCALE GENOMIC DNA]</scope>
    <source>
        <strain evidence="10 11">DSM 21303</strain>
    </source>
</reference>
<dbReference type="Gene3D" id="1.10.10.10">
    <property type="entry name" value="Winged helix-like DNA-binding domain superfamily/Winged helix DNA-binding domain"/>
    <property type="match status" value="1"/>
</dbReference>
<keyword evidence="1 6" id="KW-0597">Phosphoprotein</keyword>
<dbReference type="PANTHER" id="PTHR48111">
    <property type="entry name" value="REGULATOR OF RPOS"/>
    <property type="match status" value="1"/>
</dbReference>
<evidence type="ECO:0000256" key="1">
    <source>
        <dbReference type="ARBA" id="ARBA00022553"/>
    </source>
</evidence>
<evidence type="ECO:0000256" key="6">
    <source>
        <dbReference type="PROSITE-ProRule" id="PRU00169"/>
    </source>
</evidence>
<evidence type="ECO:0000256" key="7">
    <source>
        <dbReference type="PROSITE-ProRule" id="PRU01091"/>
    </source>
</evidence>
<feature type="modified residue" description="4-aspartylphosphate" evidence="6">
    <location>
        <position position="104"/>
    </location>
</feature>
<dbReference type="GO" id="GO:0006355">
    <property type="term" value="P:regulation of DNA-templated transcription"/>
    <property type="evidence" value="ECO:0007669"/>
    <property type="project" value="InterPro"/>
</dbReference>
<gene>
    <name evidence="10" type="ORF">CKO25_05655</name>
</gene>
<dbReference type="SMART" id="SM00448">
    <property type="entry name" value="REC"/>
    <property type="match status" value="1"/>
</dbReference>
<feature type="domain" description="Response regulatory" evidence="8">
    <location>
        <begin position="55"/>
        <end position="168"/>
    </location>
</feature>